<proteinExistence type="predicted"/>
<dbReference type="Proteomes" id="UP001176961">
    <property type="component" value="Unassembled WGS sequence"/>
</dbReference>
<keyword evidence="2" id="KW-0040">ANK repeat</keyword>
<dbReference type="SUPFAM" id="SSF48403">
    <property type="entry name" value="Ankyrin repeat"/>
    <property type="match status" value="1"/>
</dbReference>
<name>A0AA36GX62_CYLNA</name>
<comment type="caution">
    <text evidence="3">The sequence shown here is derived from an EMBL/GenBank/DDBJ whole genome shotgun (WGS) entry which is preliminary data.</text>
</comment>
<dbReference type="PANTHER" id="PTHR23206">
    <property type="entry name" value="MASK PROTEIN"/>
    <property type="match status" value="1"/>
</dbReference>
<evidence type="ECO:0000313" key="3">
    <source>
        <dbReference type="EMBL" id="CAJ0600016.1"/>
    </source>
</evidence>
<accession>A0AA36GX62</accession>
<protein>
    <submittedName>
        <fullName evidence="3">Uncharacterized protein</fullName>
    </submittedName>
</protein>
<dbReference type="InterPro" id="IPR002110">
    <property type="entry name" value="Ankyrin_rpt"/>
</dbReference>
<dbReference type="PANTHER" id="PTHR23206:SF8">
    <property type="entry name" value="ANKYRIN REPEAT AND KH DOMAIN-CONTAINING 1"/>
    <property type="match status" value="1"/>
</dbReference>
<evidence type="ECO:0000313" key="4">
    <source>
        <dbReference type="Proteomes" id="UP001176961"/>
    </source>
</evidence>
<dbReference type="AlphaFoldDB" id="A0AA36GX62"/>
<dbReference type="EMBL" id="CATQJL010000223">
    <property type="protein sequence ID" value="CAJ0600016.1"/>
    <property type="molecule type" value="Genomic_DNA"/>
</dbReference>
<keyword evidence="1" id="KW-0677">Repeat</keyword>
<dbReference type="GO" id="GO:0045087">
    <property type="term" value="P:innate immune response"/>
    <property type="evidence" value="ECO:0007669"/>
    <property type="project" value="TreeGrafter"/>
</dbReference>
<dbReference type="InterPro" id="IPR036770">
    <property type="entry name" value="Ankyrin_rpt-contain_sf"/>
</dbReference>
<gene>
    <name evidence="3" type="ORF">CYNAS_LOCUS11999</name>
</gene>
<dbReference type="SMART" id="SM00248">
    <property type="entry name" value="ANK"/>
    <property type="match status" value="3"/>
</dbReference>
<dbReference type="Gene3D" id="1.25.40.20">
    <property type="entry name" value="Ankyrin repeat-containing domain"/>
    <property type="match status" value="1"/>
</dbReference>
<evidence type="ECO:0000256" key="1">
    <source>
        <dbReference type="ARBA" id="ARBA00022737"/>
    </source>
</evidence>
<dbReference type="GO" id="GO:0005737">
    <property type="term" value="C:cytoplasm"/>
    <property type="evidence" value="ECO:0007669"/>
    <property type="project" value="TreeGrafter"/>
</dbReference>
<reference evidence="3" key="1">
    <citation type="submission" date="2023-07" db="EMBL/GenBank/DDBJ databases">
        <authorList>
            <consortium name="CYATHOMIX"/>
        </authorList>
    </citation>
    <scope>NUCLEOTIDE SEQUENCE</scope>
    <source>
        <strain evidence="3">N/A</strain>
    </source>
</reference>
<evidence type="ECO:0000256" key="2">
    <source>
        <dbReference type="ARBA" id="ARBA00023043"/>
    </source>
</evidence>
<organism evidence="3 4">
    <name type="scientific">Cylicocyclus nassatus</name>
    <name type="common">Nematode worm</name>
    <dbReference type="NCBI Taxonomy" id="53992"/>
    <lineage>
        <taxon>Eukaryota</taxon>
        <taxon>Metazoa</taxon>
        <taxon>Ecdysozoa</taxon>
        <taxon>Nematoda</taxon>
        <taxon>Chromadorea</taxon>
        <taxon>Rhabditida</taxon>
        <taxon>Rhabditina</taxon>
        <taxon>Rhabditomorpha</taxon>
        <taxon>Strongyloidea</taxon>
        <taxon>Strongylidae</taxon>
        <taxon>Cylicocyclus</taxon>
    </lineage>
</organism>
<keyword evidence="4" id="KW-1185">Reference proteome</keyword>
<sequence length="138" mass="14989">MLAAVGVARLFLAVFAVFGCFCKYEQRVQGVFDGLDEGSKKGFTEIVEFLVTKGVDVNYRFLNGDATAPSLACSAGLKDIVEHLFKCGADPNIELKDRVTCVLEAARNGFVNIVEMMLARRCLSTASTRCCGRNYSTG</sequence>
<dbReference type="InterPro" id="IPR051631">
    <property type="entry name" value="Ankyrin-KH/SAM_domain"/>
</dbReference>